<name>A0A1B1Z4H1_9BACL</name>
<reference evidence="2 3" key="1">
    <citation type="submission" date="2016-08" db="EMBL/GenBank/DDBJ databases">
        <title>Complete genome sequence of Fictibacillus arsenicus G25-54, a strain with toxicity to nematodes and a potential arsenic-resistance activity.</title>
        <authorList>
            <person name="Zheng Z."/>
        </authorList>
    </citation>
    <scope>NUCLEOTIDE SEQUENCE [LARGE SCALE GENOMIC DNA]</scope>
    <source>
        <strain evidence="2 3">G25-54</strain>
    </source>
</reference>
<gene>
    <name evidence="2" type="ORF">ABE41_009840</name>
</gene>
<proteinExistence type="predicted"/>
<feature type="compositionally biased region" description="Basic and acidic residues" evidence="1">
    <location>
        <begin position="52"/>
        <end position="69"/>
    </location>
</feature>
<dbReference type="EMBL" id="CP016761">
    <property type="protein sequence ID" value="ANX12311.1"/>
    <property type="molecule type" value="Genomic_DNA"/>
</dbReference>
<protein>
    <submittedName>
        <fullName evidence="2">Uncharacterized protein</fullName>
    </submittedName>
</protein>
<dbReference type="KEGG" id="far:ABE41_009840"/>
<dbReference type="AlphaFoldDB" id="A0A1B1Z4H1"/>
<dbReference type="Proteomes" id="UP000077412">
    <property type="component" value="Chromosome"/>
</dbReference>
<keyword evidence="3" id="KW-1185">Reference proteome</keyword>
<feature type="region of interest" description="Disordered" evidence="1">
    <location>
        <begin position="34"/>
        <end position="90"/>
    </location>
</feature>
<evidence type="ECO:0000256" key="1">
    <source>
        <dbReference type="SAM" id="MobiDB-lite"/>
    </source>
</evidence>
<evidence type="ECO:0000313" key="2">
    <source>
        <dbReference type="EMBL" id="ANX12311.1"/>
    </source>
</evidence>
<evidence type="ECO:0000313" key="3">
    <source>
        <dbReference type="Proteomes" id="UP000077412"/>
    </source>
</evidence>
<dbReference type="OrthoDB" id="2476294at2"/>
<accession>A0A1B1Z4H1</accession>
<dbReference type="STRING" id="255247.ABE41_009840"/>
<dbReference type="RefSeq" id="WP_066289492.1">
    <property type="nucleotide sequence ID" value="NZ_CP016761.1"/>
</dbReference>
<sequence>MSLKLIELQVAIPRTMDAGKSAIDLAQRGMIHQAQLSEQDRKKQLTESNKVSAKERTENSVLHTAEKQTSKSPHMHAKHPFKGQEIDYSG</sequence>
<organism evidence="2 3">
    <name type="scientific">Fictibacillus arsenicus</name>
    <dbReference type="NCBI Taxonomy" id="255247"/>
    <lineage>
        <taxon>Bacteria</taxon>
        <taxon>Bacillati</taxon>
        <taxon>Bacillota</taxon>
        <taxon>Bacilli</taxon>
        <taxon>Bacillales</taxon>
        <taxon>Fictibacillaceae</taxon>
        <taxon>Fictibacillus</taxon>
    </lineage>
</organism>